<dbReference type="Proteomes" id="UP001206067">
    <property type="component" value="Unassembled WGS sequence"/>
</dbReference>
<evidence type="ECO:0000313" key="1">
    <source>
        <dbReference type="EMBL" id="MCR2835271.1"/>
    </source>
</evidence>
<keyword evidence="2" id="KW-1185">Reference proteome</keyword>
<evidence type="ECO:0008006" key="3">
    <source>
        <dbReference type="Google" id="ProtNLM"/>
    </source>
</evidence>
<organism evidence="1 2">
    <name type="scientific">Parerythrobacter lacustris</name>
    <dbReference type="NCBI Taxonomy" id="2969984"/>
    <lineage>
        <taxon>Bacteria</taxon>
        <taxon>Pseudomonadati</taxon>
        <taxon>Pseudomonadota</taxon>
        <taxon>Alphaproteobacteria</taxon>
        <taxon>Sphingomonadales</taxon>
        <taxon>Erythrobacteraceae</taxon>
        <taxon>Parerythrobacter</taxon>
    </lineage>
</organism>
<evidence type="ECO:0000313" key="2">
    <source>
        <dbReference type="Proteomes" id="UP001206067"/>
    </source>
</evidence>
<accession>A0ABT1XUA0</accession>
<proteinExistence type="predicted"/>
<protein>
    <recommendedName>
        <fullName evidence="3">DUF4280 domain-containing protein</fullName>
    </recommendedName>
</protein>
<sequence>MSKPVVTQLTQTQCPHAAMGTLTTSTTKVMIDNAPALALGDKGTVAGCPFTLPNGKPQPCVTEMLLGISSKVMAEGKFVLLQNPSDLCYSVENIPQGPVGWTNIQMKVLAA</sequence>
<gene>
    <name evidence="1" type="ORF">NSO95_15100</name>
</gene>
<reference evidence="1 2" key="1">
    <citation type="submission" date="2022-08" db="EMBL/GenBank/DDBJ databases">
        <title>Polyphasic taxonomy analysis of Qipengyuania sp.RS5-5.</title>
        <authorList>
            <person name="Xamxidin M."/>
            <person name="Wu M."/>
        </authorList>
    </citation>
    <scope>NUCLEOTIDE SEQUENCE [LARGE SCALE GENOMIC DNA]</scope>
    <source>
        <strain evidence="1 2">RS5-5</strain>
    </source>
</reference>
<comment type="caution">
    <text evidence="1">The sequence shown here is derived from an EMBL/GenBank/DDBJ whole genome shotgun (WGS) entry which is preliminary data.</text>
</comment>
<name>A0ABT1XUA0_9SPHN</name>
<dbReference type="RefSeq" id="WP_257597161.1">
    <property type="nucleotide sequence ID" value="NZ_JANKHH010000008.1"/>
</dbReference>
<dbReference type="Gene3D" id="2.60.200.60">
    <property type="match status" value="1"/>
</dbReference>
<dbReference type="EMBL" id="JANKHH010000008">
    <property type="protein sequence ID" value="MCR2835271.1"/>
    <property type="molecule type" value="Genomic_DNA"/>
</dbReference>